<dbReference type="InterPro" id="IPR002123">
    <property type="entry name" value="Plipid/glycerol_acylTrfase"/>
</dbReference>
<feature type="domain" description="Phospholipid/glycerol acyltransferase" evidence="3">
    <location>
        <begin position="78"/>
        <end position="213"/>
    </location>
</feature>
<dbReference type="SUPFAM" id="SSF69593">
    <property type="entry name" value="Glycerol-3-phosphate (1)-acyltransferase"/>
    <property type="match status" value="1"/>
</dbReference>
<keyword evidence="1 4" id="KW-0808">Transferase</keyword>
<dbReference type="AlphaFoldDB" id="D4S000"/>
<evidence type="ECO:0000313" key="5">
    <source>
        <dbReference type="Proteomes" id="UP000006238"/>
    </source>
</evidence>
<organism evidence="4 5">
    <name type="scientific">Eshraghiella crossota DSM 2876</name>
    <dbReference type="NCBI Taxonomy" id="511680"/>
    <lineage>
        <taxon>Bacteria</taxon>
        <taxon>Bacillati</taxon>
        <taxon>Bacillota</taxon>
        <taxon>Clostridia</taxon>
        <taxon>Lachnospirales</taxon>
        <taxon>Lachnospiraceae</taxon>
        <taxon>Eshraghiella</taxon>
    </lineage>
</organism>
<dbReference type="Proteomes" id="UP000006238">
    <property type="component" value="Unassembled WGS sequence"/>
</dbReference>
<proteinExistence type="predicted"/>
<comment type="caution">
    <text evidence="4">The sequence shown here is derived from an EMBL/GenBank/DDBJ whole genome shotgun (WGS) entry which is preliminary data.</text>
</comment>
<dbReference type="Pfam" id="PF01553">
    <property type="entry name" value="Acyltransferase"/>
    <property type="match status" value="1"/>
</dbReference>
<protein>
    <submittedName>
        <fullName evidence="4">Acyltransferase</fullName>
    </submittedName>
</protein>
<dbReference type="CDD" id="cd07989">
    <property type="entry name" value="LPLAT_AGPAT-like"/>
    <property type="match status" value="1"/>
</dbReference>
<dbReference type="HOGENOM" id="CLU_789107_0_0_9"/>
<gene>
    <name evidence="4" type="ORF">BUTYVIB_01416</name>
</gene>
<dbReference type="PANTHER" id="PTHR10434">
    <property type="entry name" value="1-ACYL-SN-GLYCEROL-3-PHOSPHATE ACYLTRANSFERASE"/>
    <property type="match status" value="1"/>
</dbReference>
<evidence type="ECO:0000313" key="4">
    <source>
        <dbReference type="EMBL" id="EFF68148.1"/>
    </source>
</evidence>
<evidence type="ECO:0000256" key="2">
    <source>
        <dbReference type="ARBA" id="ARBA00023315"/>
    </source>
</evidence>
<accession>D4S000</accession>
<evidence type="ECO:0000256" key="1">
    <source>
        <dbReference type="ARBA" id="ARBA00022679"/>
    </source>
</evidence>
<dbReference type="GO" id="GO:0006654">
    <property type="term" value="P:phosphatidic acid biosynthetic process"/>
    <property type="evidence" value="ECO:0007669"/>
    <property type="project" value="TreeGrafter"/>
</dbReference>
<reference evidence="4 5" key="1">
    <citation type="submission" date="2010-02" db="EMBL/GenBank/DDBJ databases">
        <authorList>
            <person name="Weinstock G."/>
            <person name="Sodergren E."/>
            <person name="Clifton S."/>
            <person name="Fulton L."/>
            <person name="Fulton B."/>
            <person name="Courtney L."/>
            <person name="Fronick C."/>
            <person name="Harrison M."/>
            <person name="Strong C."/>
            <person name="Farmer C."/>
            <person name="Delahaunty K."/>
            <person name="Markovic C."/>
            <person name="Hall O."/>
            <person name="Minx P."/>
            <person name="Tomlinson C."/>
            <person name="Mitreva M."/>
            <person name="Nelson J."/>
            <person name="Hou S."/>
            <person name="Wollam A."/>
            <person name="Pepin K.H."/>
            <person name="Johnson M."/>
            <person name="Bhonagiri V."/>
            <person name="Zhang X."/>
            <person name="Suruliraj S."/>
            <person name="Warren W."/>
            <person name="Chinwalla A."/>
            <person name="Mardis E.R."/>
            <person name="Wilson R.K."/>
        </authorList>
    </citation>
    <scope>NUCLEOTIDE SEQUENCE [LARGE SCALE GENOMIC DNA]</scope>
    <source>
        <strain evidence="4 5">DSM 2876</strain>
    </source>
</reference>
<name>D4S000_9FIRM</name>
<keyword evidence="2 4" id="KW-0012">Acyltransferase</keyword>
<keyword evidence="5" id="KW-1185">Reference proteome</keyword>
<dbReference type="PANTHER" id="PTHR10434:SF11">
    <property type="entry name" value="1-ACYL-SN-GLYCEROL-3-PHOSPHATE ACYLTRANSFERASE"/>
    <property type="match status" value="1"/>
</dbReference>
<dbReference type="EMBL" id="ABWN01000030">
    <property type="protein sequence ID" value="EFF68148.1"/>
    <property type="molecule type" value="Genomic_DNA"/>
</dbReference>
<dbReference type="GO" id="GO:0003841">
    <property type="term" value="F:1-acylglycerol-3-phosphate O-acyltransferase activity"/>
    <property type="evidence" value="ECO:0007669"/>
    <property type="project" value="TreeGrafter"/>
</dbReference>
<dbReference type="eggNOG" id="COG0204">
    <property type="taxonomic scope" value="Bacteria"/>
</dbReference>
<sequence length="351" mass="40627">MIMKKVENIKILSMKEEAELSPEELITYYNSLKEYLLKRKYTNLTPGALHIGPKLKKITNKLATKVTKMFSSKNVKIISDGQENIPDGPVIFAHTHQGILDGFVWIPQIDRHCFILHGSDVNKLLLMCQYNTGLILTKKSMSGRDTDEKKKIVKKYNLNAKMDMIELLINGHSISYFPEGTWNLSPNKLHLPINIGFLDIAKKAGVPVIPVVHEFTYKSDSDKEKIEKVHSRFGKPICIDFNDNIFEKLKEYEEQISTMRWELIEEKGIYERKYISTEEYSRFLNGNYRNLKLGKLDIEKEQDNIFGAKDDFYKFHHINAVPVNEKGELEPTNEVKKIIKINEEHGIARPL</sequence>
<evidence type="ECO:0000259" key="3">
    <source>
        <dbReference type="Pfam" id="PF01553"/>
    </source>
</evidence>